<dbReference type="Pfam" id="PF03446">
    <property type="entry name" value="NAD_binding_2"/>
    <property type="match status" value="1"/>
</dbReference>
<keyword evidence="2" id="KW-0560">Oxidoreductase</keyword>
<dbReference type="SUPFAM" id="SSF51735">
    <property type="entry name" value="NAD(P)-binding Rossmann-fold domains"/>
    <property type="match status" value="1"/>
</dbReference>
<proteinExistence type="inferred from homology"/>
<dbReference type="InterPro" id="IPR013328">
    <property type="entry name" value="6PGD_dom2"/>
</dbReference>
<evidence type="ECO:0000259" key="4">
    <source>
        <dbReference type="SMART" id="SM01350"/>
    </source>
</evidence>
<dbReference type="InterPro" id="IPR036291">
    <property type="entry name" value="NAD(P)-bd_dom_sf"/>
</dbReference>
<dbReference type="EMBL" id="QHBU01000189">
    <property type="protein sequence ID" value="PZR79804.1"/>
    <property type="molecule type" value="Genomic_DNA"/>
</dbReference>
<dbReference type="Gene3D" id="3.40.50.720">
    <property type="entry name" value="NAD(P)-binding Rossmann-like Domain"/>
    <property type="match status" value="1"/>
</dbReference>
<dbReference type="InterPro" id="IPR006114">
    <property type="entry name" value="6PGDH_C"/>
</dbReference>
<accession>A0A2W6A8K9</accession>
<sequence>MQLGMIGLGRMGANLVQRLTKDGHECVVFDVNRAAVKKVASKHAQRATSIDDFVAKLTKPRAAWVMVPAAVAGQTVVELAARMEAGDIIIDGGNSYYRDDIARAAAVKERGIHYVDCGTSGGVFGLERGYCLMIGGEDRVIAHLDPIFASIAPGVDAALRTPGRKGRASRAEQGYLHCGPNGAGHFVKMVHNGIEYGLMAAYAEGLNILKNADVGLREQGADAETTPLREPDAYKYQLDIGQIAEVWRRGSVIASWLLDLTAEALVGDSALTEFSGRVSDSGEGRWTALAAVDEGVPAPVISAALFARFESRGDADYADRLLSAMRKQFGGHDEKSS</sequence>
<dbReference type="GO" id="GO:0019521">
    <property type="term" value="P:D-gluconate metabolic process"/>
    <property type="evidence" value="ECO:0007669"/>
    <property type="project" value="UniProtKB-KW"/>
</dbReference>
<dbReference type="Pfam" id="PF00393">
    <property type="entry name" value="6PGD"/>
    <property type="match status" value="2"/>
</dbReference>
<dbReference type="SMART" id="SM01350">
    <property type="entry name" value="6PGD"/>
    <property type="match status" value="1"/>
</dbReference>
<evidence type="ECO:0000256" key="3">
    <source>
        <dbReference type="ARBA" id="ARBA00023064"/>
    </source>
</evidence>
<dbReference type="NCBIfam" id="TIGR00872">
    <property type="entry name" value="gnd_rel"/>
    <property type="match status" value="1"/>
</dbReference>
<dbReference type="GO" id="GO:0004616">
    <property type="term" value="F:phosphogluconate dehydrogenase (decarboxylating) activity"/>
    <property type="evidence" value="ECO:0007669"/>
    <property type="project" value="InterPro"/>
</dbReference>
<dbReference type="NCBIfam" id="NF007161">
    <property type="entry name" value="PRK09599.1"/>
    <property type="match status" value="1"/>
</dbReference>
<dbReference type="InterPro" id="IPR004849">
    <property type="entry name" value="6DGDH_YqeC"/>
</dbReference>
<protein>
    <submittedName>
        <fullName evidence="5">Decarboxylating 6-phosphogluconate dehydrogenase</fullName>
    </submittedName>
</protein>
<dbReference type="Gene3D" id="1.10.1040.10">
    <property type="entry name" value="N-(1-d-carboxylethyl)-l-norvaline Dehydrogenase, domain 2"/>
    <property type="match status" value="1"/>
</dbReference>
<comment type="caution">
    <text evidence="5">The sequence shown here is derived from an EMBL/GenBank/DDBJ whole genome shotgun (WGS) entry which is preliminary data.</text>
</comment>
<dbReference type="GO" id="GO:0050661">
    <property type="term" value="F:NADP binding"/>
    <property type="evidence" value="ECO:0007669"/>
    <property type="project" value="InterPro"/>
</dbReference>
<keyword evidence="3" id="KW-0311">Gluconate utilization</keyword>
<dbReference type="Proteomes" id="UP000248724">
    <property type="component" value="Unassembled WGS sequence"/>
</dbReference>
<evidence type="ECO:0000256" key="1">
    <source>
        <dbReference type="ARBA" id="ARBA00008419"/>
    </source>
</evidence>
<dbReference type="PRINTS" id="PR00076">
    <property type="entry name" value="6PGDHDRGNASE"/>
</dbReference>
<dbReference type="PANTHER" id="PTHR11811">
    <property type="entry name" value="6-PHOSPHOGLUCONATE DEHYDROGENASE"/>
    <property type="match status" value="1"/>
</dbReference>
<feature type="domain" description="6-phosphogluconate dehydrogenase C-terminal" evidence="4">
    <location>
        <begin position="184"/>
        <end position="335"/>
    </location>
</feature>
<dbReference type="InterPro" id="IPR008927">
    <property type="entry name" value="6-PGluconate_DH-like_C_sf"/>
</dbReference>
<dbReference type="InterPro" id="IPR006183">
    <property type="entry name" value="Pgluconate_DH"/>
</dbReference>
<dbReference type="GO" id="GO:0006098">
    <property type="term" value="P:pentose-phosphate shunt"/>
    <property type="evidence" value="ECO:0007669"/>
    <property type="project" value="InterPro"/>
</dbReference>
<dbReference type="SUPFAM" id="SSF48179">
    <property type="entry name" value="6-phosphogluconate dehydrogenase C-terminal domain-like"/>
    <property type="match status" value="1"/>
</dbReference>
<name>A0A2W6A8K9_9BACT</name>
<reference evidence="5 6" key="1">
    <citation type="journal article" date="2017" name="Nature">
        <title>Atmospheric trace gases support primary production in Antarctic desert surface soil.</title>
        <authorList>
            <person name="Ji M."/>
            <person name="Greening C."/>
            <person name="Vanwonterghem I."/>
            <person name="Carere C.R."/>
            <person name="Bay S.K."/>
            <person name="Steen J.A."/>
            <person name="Montgomery K."/>
            <person name="Lines T."/>
            <person name="Beardall J."/>
            <person name="van Dorst J."/>
            <person name="Snape I."/>
            <person name="Stott M.B."/>
            <person name="Hugenholtz P."/>
            <person name="Ferrari B.C."/>
        </authorList>
    </citation>
    <scope>NUCLEOTIDE SEQUENCE [LARGE SCALE GENOMIC DNA]</scope>
    <source>
        <strain evidence="5">RRmetagenome_bin12</strain>
    </source>
</reference>
<comment type="similarity">
    <text evidence="1">Belongs to the 6-phosphogluconate dehydrogenase family.</text>
</comment>
<dbReference type="AlphaFoldDB" id="A0A2W6A8K9"/>
<organism evidence="5 6">
    <name type="scientific">Candidatus Aeolococcus gillhamiae</name>
    <dbReference type="NCBI Taxonomy" id="3127015"/>
    <lineage>
        <taxon>Bacteria</taxon>
        <taxon>Bacillati</taxon>
        <taxon>Candidatus Dormiibacterota</taxon>
        <taxon>Candidatus Dormibacteria</taxon>
        <taxon>Candidatus Aeolococcales</taxon>
        <taxon>Candidatus Aeolococcaceae</taxon>
        <taxon>Candidatus Aeolococcus</taxon>
    </lineage>
</organism>
<evidence type="ECO:0000256" key="2">
    <source>
        <dbReference type="ARBA" id="ARBA00023002"/>
    </source>
</evidence>
<gene>
    <name evidence="5" type="primary">gnd</name>
    <name evidence="5" type="ORF">DLM65_09750</name>
</gene>
<evidence type="ECO:0000313" key="6">
    <source>
        <dbReference type="Proteomes" id="UP000248724"/>
    </source>
</evidence>
<dbReference type="InterPro" id="IPR006115">
    <property type="entry name" value="6PGDH_NADP-bd"/>
</dbReference>
<evidence type="ECO:0000313" key="5">
    <source>
        <dbReference type="EMBL" id="PZR79804.1"/>
    </source>
</evidence>